<evidence type="ECO:0000256" key="2">
    <source>
        <dbReference type="ARBA" id="ARBA00011955"/>
    </source>
</evidence>
<keyword evidence="13" id="KW-1185">Reference proteome</keyword>
<dbReference type="EC" id="2.7.1.180" evidence="2 11"/>
<evidence type="ECO:0000256" key="5">
    <source>
        <dbReference type="ARBA" id="ARBA00022679"/>
    </source>
</evidence>
<keyword evidence="6 11" id="KW-0479">Metal-binding</keyword>
<accession>A0ABV0CY78</accession>
<keyword evidence="4 11" id="KW-0285">Flavoprotein</keyword>
<protein>
    <recommendedName>
        <fullName evidence="3 11">FAD:protein FMN transferase</fullName>
        <ecNumber evidence="2 11">2.7.1.180</ecNumber>
    </recommendedName>
    <alternativeName>
        <fullName evidence="9 11">Flavin transferase</fullName>
    </alternativeName>
</protein>
<evidence type="ECO:0000256" key="4">
    <source>
        <dbReference type="ARBA" id="ARBA00022630"/>
    </source>
</evidence>
<evidence type="ECO:0000256" key="9">
    <source>
        <dbReference type="ARBA" id="ARBA00031306"/>
    </source>
</evidence>
<comment type="catalytic activity">
    <reaction evidence="10 11">
        <text>L-threonyl-[protein] + FAD = FMN-L-threonyl-[protein] + AMP + H(+)</text>
        <dbReference type="Rhea" id="RHEA:36847"/>
        <dbReference type="Rhea" id="RHEA-COMP:11060"/>
        <dbReference type="Rhea" id="RHEA-COMP:11061"/>
        <dbReference type="ChEBI" id="CHEBI:15378"/>
        <dbReference type="ChEBI" id="CHEBI:30013"/>
        <dbReference type="ChEBI" id="CHEBI:57692"/>
        <dbReference type="ChEBI" id="CHEBI:74257"/>
        <dbReference type="ChEBI" id="CHEBI:456215"/>
        <dbReference type="EC" id="2.7.1.180"/>
    </reaction>
</comment>
<evidence type="ECO:0000256" key="1">
    <source>
        <dbReference type="ARBA" id="ARBA00001946"/>
    </source>
</evidence>
<reference evidence="12 13" key="1">
    <citation type="submission" date="2024-05" db="EMBL/GenBank/DDBJ databases">
        <authorList>
            <person name="Park S."/>
        </authorList>
    </citation>
    <scope>NUCLEOTIDE SEQUENCE [LARGE SCALE GENOMIC DNA]</scope>
    <source>
        <strain evidence="12 13">DGU5</strain>
    </source>
</reference>
<keyword evidence="7 11" id="KW-0274">FAD</keyword>
<dbReference type="Proteomes" id="UP001484535">
    <property type="component" value="Unassembled WGS sequence"/>
</dbReference>
<dbReference type="InterPro" id="IPR024932">
    <property type="entry name" value="ApbE"/>
</dbReference>
<dbReference type="PIRSF" id="PIRSF006268">
    <property type="entry name" value="ApbE"/>
    <property type="match status" value="1"/>
</dbReference>
<evidence type="ECO:0000256" key="7">
    <source>
        <dbReference type="ARBA" id="ARBA00022827"/>
    </source>
</evidence>
<name>A0ABV0CY78_9SPHN</name>
<dbReference type="Gene3D" id="3.10.520.10">
    <property type="entry name" value="ApbE-like domains"/>
    <property type="match status" value="1"/>
</dbReference>
<dbReference type="InterPro" id="IPR003374">
    <property type="entry name" value="ApbE-like_sf"/>
</dbReference>
<evidence type="ECO:0000256" key="8">
    <source>
        <dbReference type="ARBA" id="ARBA00022842"/>
    </source>
</evidence>
<comment type="caution">
    <text evidence="12">The sequence shown here is derived from an EMBL/GenBank/DDBJ whole genome shotgun (WGS) entry which is preliminary data.</text>
</comment>
<evidence type="ECO:0000256" key="6">
    <source>
        <dbReference type="ARBA" id="ARBA00022723"/>
    </source>
</evidence>
<evidence type="ECO:0000256" key="3">
    <source>
        <dbReference type="ARBA" id="ARBA00016337"/>
    </source>
</evidence>
<comment type="similarity">
    <text evidence="11">Belongs to the ApbE family.</text>
</comment>
<dbReference type="PANTHER" id="PTHR30040">
    <property type="entry name" value="THIAMINE BIOSYNTHESIS LIPOPROTEIN APBE"/>
    <property type="match status" value="1"/>
</dbReference>
<dbReference type="RefSeq" id="WP_346785270.1">
    <property type="nucleotide sequence ID" value="NZ_JBDLBR010000003.1"/>
</dbReference>
<evidence type="ECO:0000313" key="12">
    <source>
        <dbReference type="EMBL" id="MEN7537829.1"/>
    </source>
</evidence>
<evidence type="ECO:0000313" key="13">
    <source>
        <dbReference type="Proteomes" id="UP001484535"/>
    </source>
</evidence>
<dbReference type="SUPFAM" id="SSF143631">
    <property type="entry name" value="ApbE-like"/>
    <property type="match status" value="1"/>
</dbReference>
<comment type="cofactor">
    <cofactor evidence="1">
        <name>Mg(2+)</name>
        <dbReference type="ChEBI" id="CHEBI:18420"/>
    </cofactor>
</comment>
<organism evidence="12 13">
    <name type="scientific">Aurantiacibacter flavus</name>
    <dbReference type="NCBI Taxonomy" id="3145232"/>
    <lineage>
        <taxon>Bacteria</taxon>
        <taxon>Pseudomonadati</taxon>
        <taxon>Pseudomonadota</taxon>
        <taxon>Alphaproteobacteria</taxon>
        <taxon>Sphingomonadales</taxon>
        <taxon>Erythrobacteraceae</taxon>
        <taxon>Aurantiacibacter</taxon>
    </lineage>
</organism>
<dbReference type="GO" id="GO:0016740">
    <property type="term" value="F:transferase activity"/>
    <property type="evidence" value="ECO:0007669"/>
    <property type="project" value="UniProtKB-KW"/>
</dbReference>
<keyword evidence="8 11" id="KW-0460">Magnesium</keyword>
<dbReference type="Pfam" id="PF02424">
    <property type="entry name" value="ApbE"/>
    <property type="match status" value="1"/>
</dbReference>
<dbReference type="PANTHER" id="PTHR30040:SF2">
    <property type="entry name" value="FAD:PROTEIN FMN TRANSFERASE"/>
    <property type="match status" value="1"/>
</dbReference>
<evidence type="ECO:0000256" key="10">
    <source>
        <dbReference type="ARBA" id="ARBA00048540"/>
    </source>
</evidence>
<gene>
    <name evidence="12" type="ORF">ABDJ38_11650</name>
</gene>
<dbReference type="EMBL" id="JBDLBR010000003">
    <property type="protein sequence ID" value="MEN7537829.1"/>
    <property type="molecule type" value="Genomic_DNA"/>
</dbReference>
<evidence type="ECO:0000256" key="11">
    <source>
        <dbReference type="PIRNR" id="PIRNR006268"/>
    </source>
</evidence>
<keyword evidence="5 11" id="KW-0808">Transferase</keyword>
<sequence>MLLLPPRADEAVELPQGGEVVFGGEVFGTSWQVRAIASTPQTPDCAAAWTARLRAASEDVLALVDRQMSPWIATSSSNAYNRLPPGSAMVLPEPMRSLVRDAISLRDLTGGLFDPFVGAATDLWGFGPSPFDPTVRDSERSMALRLRRASAAPAFAGPALPRSDHFSLDLCGIAKGLAVDLVAAGLADDPQVGAVLVEIGGELKGFGLKSDAMPWWVDLDWSSYGATPPMRLALHGWACASSGVAERNFTKGERLYSHTIDPRTGEPIENDLAGVSVLDRECWRADALATALLVAGSRQGAEMAERLAIPCLLVGTDGEIAHLSAALQEWRDDD</sequence>
<proteinExistence type="inferred from homology"/>